<dbReference type="PROSITE" id="PS00923">
    <property type="entry name" value="ASP_GLU_RACEMASE_1"/>
    <property type="match status" value="1"/>
</dbReference>
<evidence type="ECO:0000313" key="4">
    <source>
        <dbReference type="Proteomes" id="UP000034231"/>
    </source>
</evidence>
<comment type="caution">
    <text evidence="3">The sequence shown here is derived from an EMBL/GenBank/DDBJ whole genome shotgun (WGS) entry which is preliminary data.</text>
</comment>
<reference evidence="3 4" key="1">
    <citation type="journal article" date="2015" name="Nature">
        <title>rRNA introns, odd ribosomes, and small enigmatic genomes across a large radiation of phyla.</title>
        <authorList>
            <person name="Brown C.T."/>
            <person name="Hug L.A."/>
            <person name="Thomas B.C."/>
            <person name="Sharon I."/>
            <person name="Castelle C.J."/>
            <person name="Singh A."/>
            <person name="Wilkins M.J."/>
            <person name="Williams K.H."/>
            <person name="Banfield J.F."/>
        </authorList>
    </citation>
    <scope>NUCLEOTIDE SEQUENCE [LARGE SCALE GENOMIC DNA]</scope>
</reference>
<dbReference type="Pfam" id="PF01177">
    <property type="entry name" value="Asp_Glu_race"/>
    <property type="match status" value="1"/>
</dbReference>
<comment type="similarity">
    <text evidence="1">Belongs to the aspartate/glutamate racemases family.</text>
</comment>
<name>A0A0G0I5S1_9BACT</name>
<dbReference type="GO" id="GO:0047661">
    <property type="term" value="F:amino-acid racemase activity"/>
    <property type="evidence" value="ECO:0007669"/>
    <property type="project" value="InterPro"/>
</dbReference>
<dbReference type="InterPro" id="IPR004380">
    <property type="entry name" value="Asp_race"/>
</dbReference>
<gene>
    <name evidence="3" type="ORF">US68_C0010G0046</name>
</gene>
<sequence>MKQTELKKIGIIDGMGAFAGARFFQMLLEKISQENLPFPEIILNAISVEDFIADPSKAIPAKTIITKRIEFFNQQKVSMIVMACNTAHIMHTDLLKIAQSPFPSIIDLVVTDIKNKKINKIGVLASPTTLKTKLYEDNLLRSGLTPIIPDKKFQILLEKVIRMVLNNKLLKTDIDKLNTFTREFIEKNQLGGIILGCTELPLAFQKVKFKDIKIFDSLDILANAVVNHLKC</sequence>
<evidence type="ECO:0000256" key="1">
    <source>
        <dbReference type="ARBA" id="ARBA00007847"/>
    </source>
</evidence>
<dbReference type="PATRIC" id="fig|1618488.3.peg.617"/>
<dbReference type="Gene3D" id="3.40.50.1860">
    <property type="match status" value="2"/>
</dbReference>
<proteinExistence type="inferred from homology"/>
<dbReference type="AlphaFoldDB" id="A0A0G0I5S1"/>
<keyword evidence="2" id="KW-0413">Isomerase</keyword>
<dbReference type="InterPro" id="IPR018187">
    <property type="entry name" value="Asp/Glu_racemase_AS_1"/>
</dbReference>
<dbReference type="EMBL" id="LBTX01000010">
    <property type="protein sequence ID" value="KKQ49912.1"/>
    <property type="molecule type" value="Genomic_DNA"/>
</dbReference>
<organism evidence="3 4">
    <name type="scientific">Candidatus Shapirobacteria bacterium GW2011_GWE1_38_10</name>
    <dbReference type="NCBI Taxonomy" id="1618488"/>
    <lineage>
        <taxon>Bacteria</taxon>
        <taxon>Candidatus Shapironibacteriota</taxon>
    </lineage>
</organism>
<dbReference type="InterPro" id="IPR001920">
    <property type="entry name" value="Asp/Glu_race"/>
</dbReference>
<accession>A0A0G0I5S1</accession>
<dbReference type="PANTHER" id="PTHR21198:SF7">
    <property type="entry name" value="ASPARTATE-GLUTAMATE RACEMASE FAMILY"/>
    <property type="match status" value="1"/>
</dbReference>
<evidence type="ECO:0000313" key="3">
    <source>
        <dbReference type="EMBL" id="KKQ49912.1"/>
    </source>
</evidence>
<evidence type="ECO:0000256" key="2">
    <source>
        <dbReference type="ARBA" id="ARBA00023235"/>
    </source>
</evidence>
<dbReference type="PANTHER" id="PTHR21198">
    <property type="entry name" value="GLUTAMATE RACEMASE"/>
    <property type="match status" value="1"/>
</dbReference>
<dbReference type="SUPFAM" id="SSF53681">
    <property type="entry name" value="Aspartate/glutamate racemase"/>
    <property type="match status" value="2"/>
</dbReference>
<dbReference type="InterPro" id="IPR015942">
    <property type="entry name" value="Asp/Glu/hydantoin_racemase"/>
</dbReference>
<dbReference type="Proteomes" id="UP000034231">
    <property type="component" value="Unassembled WGS sequence"/>
</dbReference>
<protein>
    <submittedName>
        <fullName evidence="3">Aspartate racemase</fullName>
    </submittedName>
</protein>
<dbReference type="NCBIfam" id="TIGR00035">
    <property type="entry name" value="asp_race"/>
    <property type="match status" value="1"/>
</dbReference>